<keyword evidence="1" id="KW-0812">Transmembrane</keyword>
<accession>A0A2S2CLX1</accession>
<feature type="transmembrane region" description="Helical" evidence="1">
    <location>
        <begin position="69"/>
        <end position="95"/>
    </location>
</feature>
<dbReference type="Proteomes" id="UP000245629">
    <property type="component" value="Chromosome 1"/>
</dbReference>
<organism evidence="2 3">
    <name type="scientific">Azospirillum thermophilum</name>
    <dbReference type="NCBI Taxonomy" id="2202148"/>
    <lineage>
        <taxon>Bacteria</taxon>
        <taxon>Pseudomonadati</taxon>
        <taxon>Pseudomonadota</taxon>
        <taxon>Alphaproteobacteria</taxon>
        <taxon>Rhodospirillales</taxon>
        <taxon>Azospirillaceae</taxon>
        <taxon>Azospirillum</taxon>
    </lineage>
</organism>
<keyword evidence="3" id="KW-1185">Reference proteome</keyword>
<feature type="transmembrane region" description="Helical" evidence="1">
    <location>
        <begin position="39"/>
        <end position="57"/>
    </location>
</feature>
<evidence type="ECO:0000256" key="1">
    <source>
        <dbReference type="SAM" id="Phobius"/>
    </source>
</evidence>
<evidence type="ECO:0000313" key="2">
    <source>
        <dbReference type="EMBL" id="AWK85518.1"/>
    </source>
</evidence>
<keyword evidence="1" id="KW-1133">Transmembrane helix</keyword>
<sequence>MKTGSDMRDVSDRIAARPVPEDYGLTAEDLRIWYSPGRAGVVLALLVTAGLALSYAIDGSRQSDPWIWGAALGLLYGAFFGGFAGLGVLVLIHWADPLVGRLWPVYGRLRLYRDALQAARETA</sequence>
<proteinExistence type="predicted"/>
<protein>
    <submittedName>
        <fullName evidence="2">Uncharacterized protein</fullName>
    </submittedName>
</protein>
<evidence type="ECO:0000313" key="3">
    <source>
        <dbReference type="Proteomes" id="UP000245629"/>
    </source>
</evidence>
<keyword evidence="1" id="KW-0472">Membrane</keyword>
<gene>
    <name evidence="2" type="ORF">DEW08_04470</name>
</gene>
<dbReference type="EMBL" id="CP029352">
    <property type="protein sequence ID" value="AWK85518.1"/>
    <property type="molecule type" value="Genomic_DNA"/>
</dbReference>
<reference evidence="3" key="1">
    <citation type="submission" date="2018-05" db="EMBL/GenBank/DDBJ databases">
        <title>Azospirillum thermophila sp. nov., a novel isolated from hot spring.</title>
        <authorList>
            <person name="Zhao Z."/>
        </authorList>
    </citation>
    <scope>NUCLEOTIDE SEQUENCE [LARGE SCALE GENOMIC DNA]</scope>
    <source>
        <strain evidence="3">CFH 70021</strain>
    </source>
</reference>
<dbReference type="KEGG" id="azz:DEW08_04470"/>
<dbReference type="AlphaFoldDB" id="A0A2S2CLX1"/>
<name>A0A2S2CLX1_9PROT</name>